<feature type="compositionally biased region" description="Basic residues" evidence="1">
    <location>
        <begin position="1"/>
        <end position="29"/>
    </location>
</feature>
<evidence type="ECO:0000313" key="4">
    <source>
        <dbReference type="Proteomes" id="UP001596242"/>
    </source>
</evidence>
<reference evidence="4" key="1">
    <citation type="journal article" date="2019" name="Int. J. Syst. Evol. Microbiol.">
        <title>The Global Catalogue of Microorganisms (GCM) 10K type strain sequencing project: providing services to taxonomists for standard genome sequencing and annotation.</title>
        <authorList>
            <consortium name="The Broad Institute Genomics Platform"/>
            <consortium name="The Broad Institute Genome Sequencing Center for Infectious Disease"/>
            <person name="Wu L."/>
            <person name="Ma J."/>
        </authorList>
    </citation>
    <scope>NUCLEOTIDE SEQUENCE [LARGE SCALE GENOMIC DNA]</scope>
    <source>
        <strain evidence="4">JCM 12763</strain>
    </source>
</reference>
<organism evidence="3 4">
    <name type="scientific">Streptomyces pratens</name>
    <dbReference type="NCBI Taxonomy" id="887456"/>
    <lineage>
        <taxon>Bacteria</taxon>
        <taxon>Bacillati</taxon>
        <taxon>Actinomycetota</taxon>
        <taxon>Actinomycetes</taxon>
        <taxon>Kitasatosporales</taxon>
        <taxon>Streptomycetaceae</taxon>
        <taxon>Streptomyces</taxon>
    </lineage>
</organism>
<dbReference type="EMBL" id="JBHSPT010000065">
    <property type="protein sequence ID" value="MFC6058788.1"/>
    <property type="molecule type" value="Genomic_DNA"/>
</dbReference>
<comment type="caution">
    <text evidence="3">The sequence shown here is derived from an EMBL/GenBank/DDBJ whole genome shotgun (WGS) entry which is preliminary data.</text>
</comment>
<evidence type="ECO:0000259" key="2">
    <source>
        <dbReference type="Pfam" id="PF13333"/>
    </source>
</evidence>
<feature type="region of interest" description="Disordered" evidence="1">
    <location>
        <begin position="98"/>
        <end position="122"/>
    </location>
</feature>
<accession>A0ABW1M5J9</accession>
<feature type="compositionally biased region" description="Low complexity" evidence="1">
    <location>
        <begin position="99"/>
        <end position="122"/>
    </location>
</feature>
<gene>
    <name evidence="3" type="ORF">ACFP50_26150</name>
</gene>
<feature type="compositionally biased region" description="Basic residues" evidence="1">
    <location>
        <begin position="43"/>
        <end position="56"/>
    </location>
</feature>
<dbReference type="InterPro" id="IPR001584">
    <property type="entry name" value="Integrase_cat-core"/>
</dbReference>
<protein>
    <submittedName>
        <fullName evidence="3">IS3 family transposase</fullName>
    </submittedName>
</protein>
<dbReference type="Pfam" id="PF13333">
    <property type="entry name" value="rve_2"/>
    <property type="match status" value="1"/>
</dbReference>
<evidence type="ECO:0000256" key="1">
    <source>
        <dbReference type="SAM" id="MobiDB-lite"/>
    </source>
</evidence>
<dbReference type="RefSeq" id="WP_386401986.1">
    <property type="nucleotide sequence ID" value="NZ_JBHSPT010000065.1"/>
</dbReference>
<dbReference type="Proteomes" id="UP001596242">
    <property type="component" value="Unassembled WGS sequence"/>
</dbReference>
<sequence length="122" mass="13775">MAPPTRRRRPGRPHTSLRPRRARPGHPLHRTPGPGRGRGLGRLTRRFIRHRPRRSVQRFVQSRADPQQGPWTGITGVEVAVAEYIDWFNQRRLHGELGHAPPAEFEAHHATTGTPAAPTETS</sequence>
<feature type="domain" description="Integrase catalytic" evidence="2">
    <location>
        <begin position="77"/>
        <end position="108"/>
    </location>
</feature>
<feature type="region of interest" description="Disordered" evidence="1">
    <location>
        <begin position="1"/>
        <end position="72"/>
    </location>
</feature>
<keyword evidence="4" id="KW-1185">Reference proteome</keyword>
<name>A0ABW1M5J9_9ACTN</name>
<evidence type="ECO:0000313" key="3">
    <source>
        <dbReference type="EMBL" id="MFC6058788.1"/>
    </source>
</evidence>
<proteinExistence type="predicted"/>